<dbReference type="HOGENOM" id="CLU_010595_9_1_1"/>
<dbReference type="OrthoDB" id="417697at2759"/>
<dbReference type="InterPro" id="IPR029063">
    <property type="entry name" value="SAM-dependent_MTases_sf"/>
</dbReference>
<sequence>MPPVPHLPTKSQNDISSGFHLADGRGYMLDRGYFASSRLNFQFYLWKESLHFNLHPSISTPIENLRVADIATGTGLWLFDLARELPESAQLDGFDISLANAPQKHWWPQNVTIKQWNIFDDVPEEMIGKYDIVHLRLLILVVENSDPRPIIQKVHKMLKPGGYIQWDDLNYPDTHVRHPLSAAAASTPAFDSLREFVYSNGRHDWVLQLPRILNSEGFEGARQFNYVDRPDLTKANGDQHLLTMEEFATTLAAAGNHQASEKIFNLIGDVYQESMTGAALSMPRVVNIARKKSGETPHSVL</sequence>
<dbReference type="PANTHER" id="PTHR43591">
    <property type="entry name" value="METHYLTRANSFERASE"/>
    <property type="match status" value="1"/>
</dbReference>
<dbReference type="SUPFAM" id="SSF53335">
    <property type="entry name" value="S-adenosyl-L-methionine-dependent methyltransferases"/>
    <property type="match status" value="1"/>
</dbReference>
<evidence type="ECO:0000259" key="1">
    <source>
        <dbReference type="Pfam" id="PF13649"/>
    </source>
</evidence>
<evidence type="ECO:0000313" key="2">
    <source>
        <dbReference type="EMBL" id="EZF56878.1"/>
    </source>
</evidence>
<dbReference type="Gene3D" id="3.40.50.150">
    <property type="entry name" value="Vaccinia Virus protein VP39"/>
    <property type="match status" value="1"/>
</dbReference>
<dbReference type="AlphaFoldDB" id="A0A022WFJ8"/>
<protein>
    <recommendedName>
        <fullName evidence="1">Methyltransferase domain-containing protein</fullName>
    </recommendedName>
</protein>
<feature type="domain" description="Methyltransferase" evidence="1">
    <location>
        <begin position="67"/>
        <end position="162"/>
    </location>
</feature>
<name>A0A022WFJ8_TRIRU</name>
<reference evidence="2" key="1">
    <citation type="submission" date="2014-02" db="EMBL/GenBank/DDBJ databases">
        <title>The Genome Sequence of Trichophyton rubrum (morphotype fischeri) CBS 288.86.</title>
        <authorList>
            <consortium name="The Broad Institute Genomics Platform"/>
            <person name="Cuomo C.A."/>
            <person name="White T.C."/>
            <person name="Graser Y."/>
            <person name="Martinez-Rossi N."/>
            <person name="Heitman J."/>
            <person name="Young S.K."/>
            <person name="Zeng Q."/>
            <person name="Gargeya S."/>
            <person name="Abouelleil A."/>
            <person name="Alvarado L."/>
            <person name="Chapman S.B."/>
            <person name="Gainer-Dewar J."/>
            <person name="Goldberg J."/>
            <person name="Griggs A."/>
            <person name="Gujja S."/>
            <person name="Hansen M."/>
            <person name="Howarth C."/>
            <person name="Imamovic A."/>
            <person name="Larimer J."/>
            <person name="Martinez D."/>
            <person name="Murphy C."/>
            <person name="Pearson M.D."/>
            <person name="Persinoti G."/>
            <person name="Poon T."/>
            <person name="Priest M."/>
            <person name="Roberts A.D."/>
            <person name="Saif S."/>
            <person name="Shea T.D."/>
            <person name="Sykes S.N."/>
            <person name="Wortman J."/>
            <person name="Nusbaum C."/>
            <person name="Birren B."/>
        </authorList>
    </citation>
    <scope>NUCLEOTIDE SEQUENCE [LARGE SCALE GENOMIC DNA]</scope>
    <source>
        <strain evidence="2">CBS 288.86</strain>
    </source>
</reference>
<gene>
    <name evidence="2" type="ORF">H103_00793</name>
</gene>
<organism evidence="2">
    <name type="scientific">Trichophyton rubrum CBS 288.86</name>
    <dbReference type="NCBI Taxonomy" id="1215330"/>
    <lineage>
        <taxon>Eukaryota</taxon>
        <taxon>Fungi</taxon>
        <taxon>Dikarya</taxon>
        <taxon>Ascomycota</taxon>
        <taxon>Pezizomycotina</taxon>
        <taxon>Eurotiomycetes</taxon>
        <taxon>Eurotiomycetidae</taxon>
        <taxon>Onygenales</taxon>
        <taxon>Arthrodermataceae</taxon>
        <taxon>Trichophyton</taxon>
    </lineage>
</organism>
<accession>A0A022WFJ8</accession>
<dbReference type="CDD" id="cd02440">
    <property type="entry name" value="AdoMet_MTases"/>
    <property type="match status" value="1"/>
</dbReference>
<dbReference type="Proteomes" id="UP000023758">
    <property type="component" value="Unassembled WGS sequence"/>
</dbReference>
<dbReference type="EMBL" id="KK207706">
    <property type="protein sequence ID" value="EZF56878.1"/>
    <property type="molecule type" value="Genomic_DNA"/>
</dbReference>
<dbReference type="PANTHER" id="PTHR43591:SF96">
    <property type="entry name" value="PUTATIVE-RELATED"/>
    <property type="match status" value="1"/>
</dbReference>
<dbReference type="InterPro" id="IPR041698">
    <property type="entry name" value="Methyltransf_25"/>
</dbReference>
<proteinExistence type="predicted"/>
<dbReference type="Pfam" id="PF13649">
    <property type="entry name" value="Methyltransf_25"/>
    <property type="match status" value="1"/>
</dbReference>